<sequence>MLPQQTCSGKSNGNIQSFHISYWEKTCYLVEEHIQTIGISEFLSKDESCESLGNKINSVEMSENDGKIAITIGINVLVFYPQVNKEMTVQWNLMKILKHDYPVFCTSWAAGPLLVGGESLTLWENISPNYDMMKCTKIWEQKVSSKLILVQFSPDSTLFATMGECDRLLKIWWNSSNNESKERKYNFNYLPHPRAVTNFTWRKGPLEQKNSTGSNIILTMCKDGVCRIWTATNPEEPYNLYISTVVDPSQSLVTLQSSEEEEICSQDPDCFTPIHWIHPKEFLTSLRISMEAFNGDENDKAIVIGSGLRKLSNLANDTPDLLYQIQRDGSMVIWGILLVLLRIAQAIPISEVEYFFGNMATFYDNNTDNTTTDYLKSSVELMIVAQSPHGHINKYSIRLVDVFDNLQSTTSLQLKYSWTGHHSNIKSIIKAPGGNNFISLAKDGETILWNILTPELRHDKLIGPSIIEKSSVFMNSRIKYTCVFLNAAYDGTQIAIFSYENNNYSRQIAVLEDYDPFFELTLLFSFQNKIENLLTTFIAGVSSQKNMIFLWNIMENERGFSPQINFISRSSLPMMNEKKNNDEIIMAIAVEQWAGINARNYPSSDFNHPVLLTFSSNDGYIRYWQCIITNKKIKSFTKIWMEEVKFYIGEEIPKLIKCGPQGKVARLPPAKDFITTFSEEIIDIDWLFTSNAELVLAVSTSRKILIYTQLRKHYVSKGAKWILFSEISMPDNVPLSISGVSWGNEGSLIVASGNQLRCYSKRLSDESANKVSQITGINKSFPTLFHVVDHLNGPLPHHHPTLLLQHILWGKMDLVKQILVHLYRCLKVLINYDKPVLKILPLPFDKLLEDEASTISTNSTRYSLLFGEESDDERSHETVLNFTEDVADFLSEQLKIISLPDLSPVEQAQLLALIDTIIQVEGQKRSLDENGVRYVLFMRRFHYLNRVTLPTTLRSPGLSYRDMNWALHSDSQDLLIEYSMAASGGKFLWKDARVHGIFLWIRSNEIVRQQMEILARNHYMSKDERDPTDCSLFYMALRKRKLLSGLWKTANHHKEQSIMLKFLANDFNEPRWKTCALKNAYALLGKQRFEYAAAFFLLGDRLKDAVNVCLKHLNDFQLAVAICRVYEGDDGIILKSVFEEYIIPLAISTGDRWLASLAFWFLGQRDRAVKAIMAPLETLRTLSNNSSSTQSSTSISSPSSLIPTESPDAALIVLYKQLKEKSIQTLRGASEISPETEYFFVLRSIFAYDRMGCPLLALHLVRTWKFTPESMIKNPRHILKSRRRTTVFDIPILNNDSRISSGFINFDNWNIIWGKRDNEKGEYHENGNMENTSLLDDIYFNDYKVALIKRLLQQFLDAITIISEDKELFENSSYFSDYINRIEHGLKI</sequence>
<dbReference type="OrthoDB" id="342131at2759"/>
<evidence type="ECO:0000313" key="3">
    <source>
        <dbReference type="EMBL" id="CAG8527835.1"/>
    </source>
</evidence>
<dbReference type="PANTHER" id="PTHR13950:SF9">
    <property type="entry name" value="RABCONNECTIN-3A"/>
    <property type="match status" value="1"/>
</dbReference>
<dbReference type="Proteomes" id="UP000789706">
    <property type="component" value="Unassembled WGS sequence"/>
</dbReference>
<proteinExistence type="predicted"/>
<dbReference type="PROSITE" id="PS50082">
    <property type="entry name" value="WD_REPEATS_2"/>
    <property type="match status" value="1"/>
</dbReference>
<gene>
    <name evidence="3" type="ORF">DEBURN_LOCUS5990</name>
</gene>
<comment type="caution">
    <text evidence="3">The sequence shown here is derived from an EMBL/GenBank/DDBJ whole genome shotgun (WGS) entry which is preliminary data.</text>
</comment>
<dbReference type="SUPFAM" id="SSF50978">
    <property type="entry name" value="WD40 repeat-like"/>
    <property type="match status" value="1"/>
</dbReference>
<evidence type="ECO:0000313" key="4">
    <source>
        <dbReference type="Proteomes" id="UP000789706"/>
    </source>
</evidence>
<protein>
    <submittedName>
        <fullName evidence="3">6325_t:CDS:1</fullName>
    </submittedName>
</protein>
<accession>A0A9N9AEX8</accession>
<keyword evidence="1" id="KW-0853">WD repeat</keyword>
<evidence type="ECO:0000259" key="2">
    <source>
        <dbReference type="Pfam" id="PF12234"/>
    </source>
</evidence>
<dbReference type="GO" id="GO:0043291">
    <property type="term" value="C:RAVE complex"/>
    <property type="evidence" value="ECO:0007669"/>
    <property type="project" value="TreeGrafter"/>
</dbReference>
<dbReference type="PANTHER" id="PTHR13950">
    <property type="entry name" value="RABCONNECTIN-RELATED"/>
    <property type="match status" value="1"/>
</dbReference>
<dbReference type="EMBL" id="CAJVPK010000576">
    <property type="protein sequence ID" value="CAG8527835.1"/>
    <property type="molecule type" value="Genomic_DNA"/>
</dbReference>
<feature type="domain" description="RAVE complex protein Rav1 C-terminal" evidence="2">
    <location>
        <begin position="676"/>
        <end position="1260"/>
    </location>
</feature>
<dbReference type="InterPro" id="IPR001680">
    <property type="entry name" value="WD40_rpt"/>
</dbReference>
<organism evidence="3 4">
    <name type="scientific">Diversispora eburnea</name>
    <dbReference type="NCBI Taxonomy" id="1213867"/>
    <lineage>
        <taxon>Eukaryota</taxon>
        <taxon>Fungi</taxon>
        <taxon>Fungi incertae sedis</taxon>
        <taxon>Mucoromycota</taxon>
        <taxon>Glomeromycotina</taxon>
        <taxon>Glomeromycetes</taxon>
        <taxon>Diversisporales</taxon>
        <taxon>Diversisporaceae</taxon>
        <taxon>Diversispora</taxon>
    </lineage>
</organism>
<reference evidence="3" key="1">
    <citation type="submission" date="2021-06" db="EMBL/GenBank/DDBJ databases">
        <authorList>
            <person name="Kallberg Y."/>
            <person name="Tangrot J."/>
            <person name="Rosling A."/>
        </authorList>
    </citation>
    <scope>NUCLEOTIDE SEQUENCE</scope>
    <source>
        <strain evidence="3">AZ414A</strain>
    </source>
</reference>
<evidence type="ECO:0000256" key="1">
    <source>
        <dbReference type="PROSITE-ProRule" id="PRU00221"/>
    </source>
</evidence>
<name>A0A9N9AEX8_9GLOM</name>
<dbReference type="InterPro" id="IPR022033">
    <property type="entry name" value="Rav1p_C"/>
</dbReference>
<dbReference type="InterPro" id="IPR052208">
    <property type="entry name" value="DmX-like/RAVE_component"/>
</dbReference>
<dbReference type="SMART" id="SM00320">
    <property type="entry name" value="WD40"/>
    <property type="match status" value="5"/>
</dbReference>
<dbReference type="GO" id="GO:0007035">
    <property type="term" value="P:vacuolar acidification"/>
    <property type="evidence" value="ECO:0007669"/>
    <property type="project" value="TreeGrafter"/>
</dbReference>
<dbReference type="Pfam" id="PF12234">
    <property type="entry name" value="Rav1p_C"/>
    <property type="match status" value="1"/>
</dbReference>
<keyword evidence="4" id="KW-1185">Reference proteome</keyword>
<dbReference type="Gene3D" id="2.130.10.10">
    <property type="entry name" value="YVTN repeat-like/Quinoprotein amine dehydrogenase"/>
    <property type="match status" value="2"/>
</dbReference>
<dbReference type="InterPro" id="IPR015943">
    <property type="entry name" value="WD40/YVTN_repeat-like_dom_sf"/>
</dbReference>
<dbReference type="InterPro" id="IPR036322">
    <property type="entry name" value="WD40_repeat_dom_sf"/>
</dbReference>
<feature type="repeat" description="WD" evidence="1">
    <location>
        <begin position="418"/>
        <end position="459"/>
    </location>
</feature>